<dbReference type="OrthoDB" id="36975at2"/>
<dbReference type="EMBL" id="FUYN01000001">
    <property type="protein sequence ID" value="SKB27382.1"/>
    <property type="molecule type" value="Genomic_DNA"/>
</dbReference>
<organism evidence="1 2">
    <name type="scientific">Acetoanaerobium noterae</name>
    <dbReference type="NCBI Taxonomy" id="745369"/>
    <lineage>
        <taxon>Bacteria</taxon>
        <taxon>Bacillati</taxon>
        <taxon>Bacillota</taxon>
        <taxon>Clostridia</taxon>
        <taxon>Peptostreptococcales</taxon>
        <taxon>Filifactoraceae</taxon>
        <taxon>Acetoanaerobium</taxon>
    </lineage>
</organism>
<dbReference type="Proteomes" id="UP000243406">
    <property type="component" value="Unassembled WGS sequence"/>
</dbReference>
<dbReference type="PANTHER" id="PTHR42967">
    <property type="entry name" value="METAL DEPENDENT HYDROLASE"/>
    <property type="match status" value="1"/>
</dbReference>
<proteinExistence type="predicted"/>
<evidence type="ECO:0000313" key="2">
    <source>
        <dbReference type="Proteomes" id="UP000243406"/>
    </source>
</evidence>
<dbReference type="SUPFAM" id="SSF56281">
    <property type="entry name" value="Metallo-hydrolase/oxidoreductase"/>
    <property type="match status" value="1"/>
</dbReference>
<keyword evidence="2" id="KW-1185">Reference proteome</keyword>
<dbReference type="RefSeq" id="WP_079588485.1">
    <property type="nucleotide sequence ID" value="NZ_FUYN01000001.1"/>
</dbReference>
<name>A0A1T4ZXG0_9FIRM</name>
<reference evidence="2" key="1">
    <citation type="submission" date="2017-02" db="EMBL/GenBank/DDBJ databases">
        <authorList>
            <person name="Varghese N."/>
            <person name="Submissions S."/>
        </authorList>
    </citation>
    <scope>NUCLEOTIDE SEQUENCE [LARGE SCALE GENOMIC DNA]</scope>
    <source>
        <strain evidence="2">ATCC 35199</strain>
    </source>
</reference>
<sequence>MKITYLFHSGFMVELDNNLFIFDYFKDNCKKNRYRDCGQLKPEDMPKDKNVYIFVSHGHYDHYDKEILTFNADNVNYIFYKEIRVKNEQDNIYYMNPYETLIIDDINIKTYGSTDEGISFLISAESKTIFHAGDLNWWHWEGETSDEKEYAKKAFLSEIEKITENNIDIAFFPVDPRLEHAYYMGGEYFIEKIKPKIFIPMHFQDVYDVTDKFKKHMSNKTGIEILTIHERGEIIYKD</sequence>
<gene>
    <name evidence="1" type="ORF">SAMN02745120_0505</name>
</gene>
<dbReference type="PANTHER" id="PTHR42967:SF1">
    <property type="entry name" value="MBL FOLD METALLO-HYDROLASE"/>
    <property type="match status" value="1"/>
</dbReference>
<dbReference type="InterPro" id="IPR036866">
    <property type="entry name" value="RibonucZ/Hydroxyglut_hydro"/>
</dbReference>
<dbReference type="Gene3D" id="3.60.15.10">
    <property type="entry name" value="Ribonuclease Z/Hydroxyacylglutathione hydrolase-like"/>
    <property type="match status" value="1"/>
</dbReference>
<protein>
    <submittedName>
        <fullName evidence="1">L-ascorbate metabolism protein UlaG, beta-lactamase superfamily</fullName>
    </submittedName>
</protein>
<dbReference type="AlphaFoldDB" id="A0A1T4ZXG0"/>
<evidence type="ECO:0000313" key="1">
    <source>
        <dbReference type="EMBL" id="SKB27382.1"/>
    </source>
</evidence>
<accession>A0A1T4ZXG0</accession>